<keyword evidence="2" id="KW-1133">Transmembrane helix</keyword>
<feature type="signal peptide" evidence="3">
    <location>
        <begin position="1"/>
        <end position="25"/>
    </location>
</feature>
<evidence type="ECO:0000256" key="3">
    <source>
        <dbReference type="SAM" id="SignalP"/>
    </source>
</evidence>
<protein>
    <submittedName>
        <fullName evidence="4 6">Uncharacterized protein</fullName>
    </submittedName>
</protein>
<dbReference type="PANTHER" id="PTHR40368:SF1">
    <property type="entry name" value="YALI0F14399P"/>
    <property type="match status" value="1"/>
</dbReference>
<accession>A0A6G1G5G4</accession>
<organism evidence="4">
    <name type="scientific">Eremomyces bilateralis CBS 781.70</name>
    <dbReference type="NCBI Taxonomy" id="1392243"/>
    <lineage>
        <taxon>Eukaryota</taxon>
        <taxon>Fungi</taxon>
        <taxon>Dikarya</taxon>
        <taxon>Ascomycota</taxon>
        <taxon>Pezizomycotina</taxon>
        <taxon>Dothideomycetes</taxon>
        <taxon>Dothideomycetes incertae sedis</taxon>
        <taxon>Eremomycetales</taxon>
        <taxon>Eremomycetaceae</taxon>
        <taxon>Eremomyces</taxon>
    </lineage>
</organism>
<feature type="region of interest" description="Disordered" evidence="1">
    <location>
        <begin position="124"/>
        <end position="163"/>
    </location>
</feature>
<reference evidence="4 6" key="1">
    <citation type="submission" date="2020-01" db="EMBL/GenBank/DDBJ databases">
        <authorList>
            <consortium name="DOE Joint Genome Institute"/>
            <person name="Haridas S."/>
            <person name="Albert R."/>
            <person name="Binder M."/>
            <person name="Bloem J."/>
            <person name="Labutti K."/>
            <person name="Salamov A."/>
            <person name="Andreopoulos B."/>
            <person name="Baker S.E."/>
            <person name="Barry K."/>
            <person name="Bills G."/>
            <person name="Bluhm B.H."/>
            <person name="Cannon C."/>
            <person name="Castanera R."/>
            <person name="Culley D.E."/>
            <person name="Daum C."/>
            <person name="Ezra D."/>
            <person name="Gonzalez J.B."/>
            <person name="Henrissat B."/>
            <person name="Kuo A."/>
            <person name="Liang C."/>
            <person name="Lipzen A."/>
            <person name="Lutzoni F."/>
            <person name="Magnuson J."/>
            <person name="Mondo S."/>
            <person name="Nolan M."/>
            <person name="Ohm R."/>
            <person name="Pangilinan J."/>
            <person name="Park H.-J."/>
            <person name="Ramirez L."/>
            <person name="Alfaro M."/>
            <person name="Sun H."/>
            <person name="Tritt A."/>
            <person name="Yoshinaga Y."/>
            <person name="Zwiers L.-H."/>
            <person name="Turgeon B.G."/>
            <person name="Goodwin S.B."/>
            <person name="Spatafora J.W."/>
            <person name="Crous P.W."/>
            <person name="Grigoriev I.V."/>
        </authorList>
    </citation>
    <scope>NUCLEOTIDE SEQUENCE</scope>
    <source>
        <strain evidence="4 6">CBS 781.70</strain>
    </source>
</reference>
<evidence type="ECO:0000313" key="5">
    <source>
        <dbReference type="Proteomes" id="UP000504638"/>
    </source>
</evidence>
<dbReference type="EMBL" id="ML975155">
    <property type="protein sequence ID" value="KAF1813242.1"/>
    <property type="molecule type" value="Genomic_DNA"/>
</dbReference>
<reference evidence="6" key="3">
    <citation type="submission" date="2025-04" db="UniProtKB">
        <authorList>
            <consortium name="RefSeq"/>
        </authorList>
    </citation>
    <scope>IDENTIFICATION</scope>
    <source>
        <strain evidence="6">CBS 781.70</strain>
    </source>
</reference>
<evidence type="ECO:0000313" key="6">
    <source>
        <dbReference type="RefSeq" id="XP_033534873.1"/>
    </source>
</evidence>
<reference evidence="6" key="2">
    <citation type="submission" date="2020-04" db="EMBL/GenBank/DDBJ databases">
        <authorList>
            <consortium name="NCBI Genome Project"/>
        </authorList>
    </citation>
    <scope>NUCLEOTIDE SEQUENCE</scope>
    <source>
        <strain evidence="6">CBS 781.70</strain>
    </source>
</reference>
<feature type="transmembrane region" description="Helical" evidence="2">
    <location>
        <begin position="282"/>
        <end position="300"/>
    </location>
</feature>
<keyword evidence="2" id="KW-0812">Transmembrane</keyword>
<proteinExistence type="predicted"/>
<dbReference type="OrthoDB" id="18530at2759"/>
<dbReference type="PANTHER" id="PTHR40368">
    <property type="entry name" value="YALI0F14399P"/>
    <property type="match status" value="1"/>
</dbReference>
<dbReference type="AlphaFoldDB" id="A0A6G1G5G4"/>
<evidence type="ECO:0000313" key="4">
    <source>
        <dbReference type="EMBL" id="KAF1813242.1"/>
    </source>
</evidence>
<dbReference type="RefSeq" id="XP_033534873.1">
    <property type="nucleotide sequence ID" value="XM_033682803.1"/>
</dbReference>
<dbReference type="Proteomes" id="UP000504638">
    <property type="component" value="Unplaced"/>
</dbReference>
<evidence type="ECO:0000256" key="1">
    <source>
        <dbReference type="SAM" id="MobiDB-lite"/>
    </source>
</evidence>
<evidence type="ECO:0000256" key="2">
    <source>
        <dbReference type="SAM" id="Phobius"/>
    </source>
</evidence>
<gene>
    <name evidence="4 6" type="ORF">P152DRAFT_513504</name>
</gene>
<keyword evidence="3" id="KW-0732">Signal</keyword>
<sequence>MDSRRVSPWTSAILILLVWSTVCSAVASGDGPVKSVAKGWSYNDAIPLSCLNRKIESGEHITDENGQLQYIPFHICKETGRPLELLYGVDTTINCTLDFISDSLFHLLEFYVHNDAPLTCRLPTRPLPSLSPPSSTDKGVPDSGPHDLPPPPDSASRPNTGIGADDPLYTPLLVALTGTLQLSHLHVSNHLNLIVHTAHGALSPSTSPPPNTNTPQRRKGAKDGLITAATAYSSPPFPHTDSSNAKLVIGDELTLRFTVRWYGGALPVDGASGTRVSWAGCLYYLAVGAGFGGGVVFAWLRRGKRAGPILAMYGGGGSGKRD</sequence>
<dbReference type="GeneID" id="54423373"/>
<feature type="region of interest" description="Disordered" evidence="1">
    <location>
        <begin position="201"/>
        <end position="221"/>
    </location>
</feature>
<keyword evidence="5" id="KW-1185">Reference proteome</keyword>
<keyword evidence="2" id="KW-0472">Membrane</keyword>
<feature type="chain" id="PRO_5044631834" evidence="3">
    <location>
        <begin position="26"/>
        <end position="322"/>
    </location>
</feature>
<name>A0A6G1G5G4_9PEZI</name>